<dbReference type="SUPFAM" id="SSF103088">
    <property type="entry name" value="OmpA-like"/>
    <property type="match status" value="1"/>
</dbReference>
<sequence length="177" mass="19393">MNILTGRFGRGAAVALLCGFGLAACNTSGNFSTPDVTNARAAGFVDISPGSEEEFIVNVGRRIYFEQGSASITDEARMTLENQATWLKNNKNWLVKIQGHADDPGSEAAQETLSTQRADAVMAELAKLGVDRKRMWTKGYGVERPVTDCDALSCQVQNRRVVVNLRDEFDESAPQYR</sequence>
<organism evidence="7 8">
    <name type="scientific">Roseibium salinum</name>
    <dbReference type="NCBI Taxonomy" id="1604349"/>
    <lineage>
        <taxon>Bacteria</taxon>
        <taxon>Pseudomonadati</taxon>
        <taxon>Pseudomonadota</taxon>
        <taxon>Alphaproteobacteria</taxon>
        <taxon>Hyphomicrobiales</taxon>
        <taxon>Stappiaceae</taxon>
        <taxon>Roseibium</taxon>
    </lineage>
</organism>
<keyword evidence="3" id="KW-0998">Cell outer membrane</keyword>
<dbReference type="EMBL" id="JAPEVI010000003">
    <property type="protein sequence ID" value="MCX2725278.1"/>
    <property type="molecule type" value="Genomic_DNA"/>
</dbReference>
<keyword evidence="5" id="KW-0732">Signal</keyword>
<dbReference type="PROSITE" id="PS51123">
    <property type="entry name" value="OMPA_2"/>
    <property type="match status" value="1"/>
</dbReference>
<evidence type="ECO:0000256" key="3">
    <source>
        <dbReference type="ARBA" id="ARBA00023237"/>
    </source>
</evidence>
<accession>A0ABT3R819</accession>
<gene>
    <name evidence="7" type="ORF">ON753_23460</name>
</gene>
<name>A0ABT3R819_9HYPH</name>
<protein>
    <submittedName>
        <fullName evidence="7">OmpA family protein</fullName>
    </submittedName>
</protein>
<dbReference type="PROSITE" id="PS51257">
    <property type="entry name" value="PROKAR_LIPOPROTEIN"/>
    <property type="match status" value="1"/>
</dbReference>
<feature type="domain" description="OmpA-like" evidence="6">
    <location>
        <begin position="52"/>
        <end position="169"/>
    </location>
</feature>
<evidence type="ECO:0000313" key="8">
    <source>
        <dbReference type="Proteomes" id="UP001300261"/>
    </source>
</evidence>
<dbReference type="Proteomes" id="UP001300261">
    <property type="component" value="Unassembled WGS sequence"/>
</dbReference>
<reference evidence="7 8" key="1">
    <citation type="journal article" date="2016" name="Int. J. Syst. Evol. Microbiol.">
        <title>Labrenzia salina sp. nov., isolated from the rhizosphere of the halophyte Arthrocnemum macrostachyum.</title>
        <authorList>
            <person name="Camacho M."/>
            <person name="Redondo-Gomez S."/>
            <person name="Rodriguez-Llorente I."/>
            <person name="Rohde M."/>
            <person name="Sproer C."/>
            <person name="Schumann P."/>
            <person name="Klenk H.P."/>
            <person name="Montero-Calasanz M.D.C."/>
        </authorList>
    </citation>
    <scope>NUCLEOTIDE SEQUENCE [LARGE SCALE GENOMIC DNA]</scope>
    <source>
        <strain evidence="7 8">DSM 29163</strain>
    </source>
</reference>
<dbReference type="InterPro" id="IPR006665">
    <property type="entry name" value="OmpA-like"/>
</dbReference>
<dbReference type="Pfam" id="PF00691">
    <property type="entry name" value="OmpA"/>
    <property type="match status" value="1"/>
</dbReference>
<proteinExistence type="predicted"/>
<dbReference type="Gene3D" id="3.30.1330.60">
    <property type="entry name" value="OmpA-like domain"/>
    <property type="match status" value="1"/>
</dbReference>
<dbReference type="PANTHER" id="PTHR30329">
    <property type="entry name" value="STATOR ELEMENT OF FLAGELLAR MOTOR COMPLEX"/>
    <property type="match status" value="1"/>
</dbReference>
<dbReference type="PANTHER" id="PTHR30329:SF21">
    <property type="entry name" value="LIPOPROTEIN YIAD-RELATED"/>
    <property type="match status" value="1"/>
</dbReference>
<dbReference type="CDD" id="cd07185">
    <property type="entry name" value="OmpA_C-like"/>
    <property type="match status" value="1"/>
</dbReference>
<keyword evidence="2 4" id="KW-0472">Membrane</keyword>
<keyword evidence="8" id="KW-1185">Reference proteome</keyword>
<comment type="subcellular location">
    <subcellularLocation>
        <location evidence="1">Cell outer membrane</location>
    </subcellularLocation>
</comment>
<evidence type="ECO:0000313" key="7">
    <source>
        <dbReference type="EMBL" id="MCX2725278.1"/>
    </source>
</evidence>
<evidence type="ECO:0000256" key="5">
    <source>
        <dbReference type="SAM" id="SignalP"/>
    </source>
</evidence>
<evidence type="ECO:0000256" key="1">
    <source>
        <dbReference type="ARBA" id="ARBA00004442"/>
    </source>
</evidence>
<dbReference type="RefSeq" id="WP_265966071.1">
    <property type="nucleotide sequence ID" value="NZ_JAPEVI010000003.1"/>
</dbReference>
<feature type="signal peptide" evidence="5">
    <location>
        <begin position="1"/>
        <end position="23"/>
    </location>
</feature>
<evidence type="ECO:0000256" key="2">
    <source>
        <dbReference type="ARBA" id="ARBA00023136"/>
    </source>
</evidence>
<dbReference type="InterPro" id="IPR050330">
    <property type="entry name" value="Bact_OuterMem_StrucFunc"/>
</dbReference>
<comment type="caution">
    <text evidence="7">The sequence shown here is derived from an EMBL/GenBank/DDBJ whole genome shotgun (WGS) entry which is preliminary data.</text>
</comment>
<dbReference type="InterPro" id="IPR006664">
    <property type="entry name" value="OMP_bac"/>
</dbReference>
<feature type="chain" id="PRO_5045131891" evidence="5">
    <location>
        <begin position="24"/>
        <end position="177"/>
    </location>
</feature>
<dbReference type="PRINTS" id="PR01021">
    <property type="entry name" value="OMPADOMAIN"/>
</dbReference>
<evidence type="ECO:0000259" key="6">
    <source>
        <dbReference type="PROSITE" id="PS51123"/>
    </source>
</evidence>
<evidence type="ECO:0000256" key="4">
    <source>
        <dbReference type="PROSITE-ProRule" id="PRU00473"/>
    </source>
</evidence>
<dbReference type="InterPro" id="IPR036737">
    <property type="entry name" value="OmpA-like_sf"/>
</dbReference>